<gene>
    <name evidence="2" type="ORF">BRADI_3g20762v3</name>
</gene>
<feature type="compositionally biased region" description="Basic and acidic residues" evidence="1">
    <location>
        <begin position="60"/>
        <end position="70"/>
    </location>
</feature>
<feature type="compositionally biased region" description="Polar residues" evidence="1">
    <location>
        <begin position="1"/>
        <end position="13"/>
    </location>
</feature>
<feature type="region of interest" description="Disordered" evidence="1">
    <location>
        <begin position="1"/>
        <end position="86"/>
    </location>
</feature>
<evidence type="ECO:0000313" key="3">
    <source>
        <dbReference type="EnsemblPlants" id="PNT67093"/>
    </source>
</evidence>
<feature type="compositionally biased region" description="Basic and acidic residues" evidence="1">
    <location>
        <begin position="124"/>
        <end position="139"/>
    </location>
</feature>
<proteinExistence type="predicted"/>
<organism evidence="2">
    <name type="scientific">Brachypodium distachyon</name>
    <name type="common">Purple false brome</name>
    <name type="synonym">Trachynia distachya</name>
    <dbReference type="NCBI Taxonomy" id="15368"/>
    <lineage>
        <taxon>Eukaryota</taxon>
        <taxon>Viridiplantae</taxon>
        <taxon>Streptophyta</taxon>
        <taxon>Embryophyta</taxon>
        <taxon>Tracheophyta</taxon>
        <taxon>Spermatophyta</taxon>
        <taxon>Magnoliopsida</taxon>
        <taxon>Liliopsida</taxon>
        <taxon>Poales</taxon>
        <taxon>Poaceae</taxon>
        <taxon>BOP clade</taxon>
        <taxon>Pooideae</taxon>
        <taxon>Stipodae</taxon>
        <taxon>Brachypodieae</taxon>
        <taxon>Brachypodium</taxon>
    </lineage>
</organism>
<dbReference type="InParanoid" id="A0A2K2CYJ5"/>
<reference evidence="3" key="3">
    <citation type="submission" date="2018-08" db="UniProtKB">
        <authorList>
            <consortium name="EnsemblPlants"/>
        </authorList>
    </citation>
    <scope>IDENTIFICATION</scope>
    <source>
        <strain evidence="3">cv. Bd21</strain>
    </source>
</reference>
<keyword evidence="4" id="KW-1185">Reference proteome</keyword>
<name>A0A2K2CYJ5_BRADI</name>
<dbReference type="AlphaFoldDB" id="A0A2K2CYJ5"/>
<evidence type="ECO:0000313" key="4">
    <source>
        <dbReference type="Proteomes" id="UP000008810"/>
    </source>
</evidence>
<dbReference type="EnsemblPlants" id="PNT67093">
    <property type="protein sequence ID" value="PNT67093"/>
    <property type="gene ID" value="BRADI_3g20762v3"/>
</dbReference>
<dbReference type="Gramene" id="PNT67093">
    <property type="protein sequence ID" value="PNT67093"/>
    <property type="gene ID" value="BRADI_3g20762v3"/>
</dbReference>
<reference evidence="2" key="2">
    <citation type="submission" date="2017-06" db="EMBL/GenBank/DDBJ databases">
        <title>WGS assembly of Brachypodium distachyon.</title>
        <authorList>
            <consortium name="The International Brachypodium Initiative"/>
            <person name="Lucas S."/>
            <person name="Harmon-Smith M."/>
            <person name="Lail K."/>
            <person name="Tice H."/>
            <person name="Grimwood J."/>
            <person name="Bruce D."/>
            <person name="Barry K."/>
            <person name="Shu S."/>
            <person name="Lindquist E."/>
            <person name="Wang M."/>
            <person name="Pitluck S."/>
            <person name="Vogel J.P."/>
            <person name="Garvin D.F."/>
            <person name="Mockler T.C."/>
            <person name="Schmutz J."/>
            <person name="Rokhsar D."/>
            <person name="Bevan M.W."/>
        </authorList>
    </citation>
    <scope>NUCLEOTIDE SEQUENCE</scope>
    <source>
        <strain evidence="2">Bd21</strain>
    </source>
</reference>
<dbReference type="Proteomes" id="UP000008810">
    <property type="component" value="Chromosome 3"/>
</dbReference>
<evidence type="ECO:0000256" key="1">
    <source>
        <dbReference type="SAM" id="MobiDB-lite"/>
    </source>
</evidence>
<dbReference type="EMBL" id="CM000882">
    <property type="protein sequence ID" value="PNT67093.1"/>
    <property type="molecule type" value="Genomic_DNA"/>
</dbReference>
<protein>
    <submittedName>
        <fullName evidence="2 3">Uncharacterized protein</fullName>
    </submittedName>
</protein>
<evidence type="ECO:0000313" key="2">
    <source>
        <dbReference type="EMBL" id="PNT67093.1"/>
    </source>
</evidence>
<accession>A0A2K2CYJ5</accession>
<sequence length="224" mass="23939">MSGTHVTHNSSFTGRDKGGVSEGTPAQIHSRQRRWHRPDHGQRMAEGWGQSGRRRRRWSGCREAREELGRPRRSTGSGTAEVEKVERVVEAAGDKGERMCLAGGRPNRNRKVARSARWAGKKPAQRERARGAGRRRGDGRAGGAAAGGEVPRLTGEGAHEAAAASGRGRAGPAHGLEAEAQAAQDGSWAGMARLDRDGPSTAGSRVFLARSVGHLYLALVNFNV</sequence>
<feature type="compositionally biased region" description="Low complexity" evidence="1">
    <location>
        <begin position="160"/>
        <end position="175"/>
    </location>
</feature>
<feature type="region of interest" description="Disordered" evidence="1">
    <location>
        <begin position="99"/>
        <end position="200"/>
    </location>
</feature>
<reference evidence="2 3" key="1">
    <citation type="journal article" date="2010" name="Nature">
        <title>Genome sequencing and analysis of the model grass Brachypodium distachyon.</title>
        <authorList>
            <consortium name="International Brachypodium Initiative"/>
        </authorList>
    </citation>
    <scope>NUCLEOTIDE SEQUENCE [LARGE SCALE GENOMIC DNA]</scope>
    <source>
        <strain evidence="2 3">Bd21</strain>
    </source>
</reference>